<evidence type="ECO:0000256" key="1">
    <source>
        <dbReference type="SAM" id="MobiDB-lite"/>
    </source>
</evidence>
<accession>A0A3S5BUC4</accession>
<organism evidence="2 3">
    <name type="scientific">Rothia dentocariosa</name>
    <dbReference type="NCBI Taxonomy" id="2047"/>
    <lineage>
        <taxon>Bacteria</taxon>
        <taxon>Bacillati</taxon>
        <taxon>Actinomycetota</taxon>
        <taxon>Actinomycetes</taxon>
        <taxon>Micrococcales</taxon>
        <taxon>Micrococcaceae</taxon>
        <taxon>Rothia</taxon>
    </lineage>
</organism>
<dbReference type="EMBL" id="LR134521">
    <property type="protein sequence ID" value="VEJ29245.1"/>
    <property type="molecule type" value="Genomic_DNA"/>
</dbReference>
<dbReference type="AlphaFoldDB" id="A0A3S5BUC4"/>
<name>A0A3S5BUC4_9MICC</name>
<protein>
    <submittedName>
        <fullName evidence="2">Domain of uncharacterized function (DUF2825)</fullName>
    </submittedName>
</protein>
<dbReference type="Proteomes" id="UP000270988">
    <property type="component" value="Chromosome"/>
</dbReference>
<evidence type="ECO:0000313" key="3">
    <source>
        <dbReference type="Proteomes" id="UP000270988"/>
    </source>
</evidence>
<reference evidence="2 3" key="1">
    <citation type="submission" date="2018-12" db="EMBL/GenBank/DDBJ databases">
        <authorList>
            <consortium name="Pathogen Informatics"/>
        </authorList>
    </citation>
    <scope>NUCLEOTIDE SEQUENCE [LARGE SCALE GENOMIC DNA]</scope>
    <source>
        <strain evidence="2 3">NCTC10918</strain>
    </source>
</reference>
<proteinExistence type="predicted"/>
<dbReference type="AntiFam" id="ANF00057">
    <property type="entry name" value="Translation of E. coli type CRISPR repeat"/>
</dbReference>
<dbReference type="AntiFam" id="ANF00006">
    <property type="entry name" value="Translation of CRISPR region"/>
</dbReference>
<feature type="region of interest" description="Disordered" evidence="1">
    <location>
        <begin position="1"/>
        <end position="22"/>
    </location>
</feature>
<evidence type="ECO:0000313" key="2">
    <source>
        <dbReference type="EMBL" id="VEJ29245.1"/>
    </source>
</evidence>
<gene>
    <name evidence="2" type="ORF">NCTC10918_00494</name>
</gene>
<feature type="compositionally biased region" description="Polar residues" evidence="1">
    <location>
        <begin position="1"/>
        <end position="10"/>
    </location>
</feature>
<sequence length="189" mass="19843">MSLIRPSTTGPRAHPAGAGNILSSGAAEATGGAHPRGCGEHCAISYRRSAIRGSSPRVRGTSALLGRAFEYEGLIPRVRGTYSGAAVSDKNRGLIPAGAGNIITPHAHPSFMWAHPAGAGNMLVWLARMLVPRAHPRGCGEHASSESSYDLREGSSPRVRGTFTTFNQFTGIFGLIPRVRGTSVIIMSL</sequence>